<dbReference type="Proteomes" id="UP001571581">
    <property type="component" value="Unassembled WGS sequence"/>
</dbReference>
<gene>
    <name evidence="1" type="ORF">ACEG17_04280</name>
</gene>
<reference evidence="1 2" key="1">
    <citation type="submission" date="2024-07" db="EMBL/GenBank/DDBJ databases">
        <authorList>
            <person name="Li X.-J."/>
            <person name="Wang X."/>
        </authorList>
    </citation>
    <scope>NUCLEOTIDE SEQUENCE [LARGE SCALE GENOMIC DNA]</scope>
    <source>
        <strain evidence="1 2">DSM 23441</strain>
    </source>
</reference>
<evidence type="ECO:0000313" key="2">
    <source>
        <dbReference type="Proteomes" id="UP001571581"/>
    </source>
</evidence>
<name>A0ABV4S8N6_9FUSO</name>
<dbReference type="EMBL" id="JBGORW010000004">
    <property type="protein sequence ID" value="MFA3799399.1"/>
    <property type="molecule type" value="Genomic_DNA"/>
</dbReference>
<organism evidence="1 2">
    <name type="scientific">Leptotrichia hongkongensis</name>
    <dbReference type="NCBI Taxonomy" id="554406"/>
    <lineage>
        <taxon>Bacteria</taxon>
        <taxon>Fusobacteriati</taxon>
        <taxon>Fusobacteriota</taxon>
        <taxon>Fusobacteriia</taxon>
        <taxon>Fusobacteriales</taxon>
        <taxon>Leptotrichiaceae</taxon>
        <taxon>Leptotrichia</taxon>
    </lineage>
</organism>
<proteinExistence type="predicted"/>
<dbReference type="RefSeq" id="WP_372582691.1">
    <property type="nucleotide sequence ID" value="NZ_JBGORW010000004.1"/>
</dbReference>
<keyword evidence="2" id="KW-1185">Reference proteome</keyword>
<sequence>MQQKVKNNITSNSQSKVIIENPFGFYPLNEEIQRITTDNGLVKITGTQTNKYLKYYFTKSWNNTRNIVCSLSVKKEQQGLIVKGEQIKTDSIRYLELIKDKTK</sequence>
<evidence type="ECO:0000313" key="1">
    <source>
        <dbReference type="EMBL" id="MFA3799399.1"/>
    </source>
</evidence>
<protein>
    <submittedName>
        <fullName evidence="1">Uncharacterized protein</fullName>
    </submittedName>
</protein>
<accession>A0ABV4S8N6</accession>
<comment type="caution">
    <text evidence="1">The sequence shown here is derived from an EMBL/GenBank/DDBJ whole genome shotgun (WGS) entry which is preliminary data.</text>
</comment>